<dbReference type="NCBIfam" id="TIGR01200">
    <property type="entry name" value="GLPGLI"/>
    <property type="match status" value="1"/>
</dbReference>
<accession>A0A364Y0U6</accession>
<comment type="caution">
    <text evidence="1">The sequence shown here is derived from an EMBL/GenBank/DDBJ whole genome shotgun (WGS) entry which is preliminary data.</text>
</comment>
<gene>
    <name evidence="1" type="ORF">DQQ10_16870</name>
</gene>
<name>A0A364Y0U6_9BACT</name>
<proteinExistence type="predicted"/>
<sequence>MLAYFYIVTKVMKISSTMKKLIIIIGLLVSITAAHVVLAQTSKSGVIVYEVKVNVHRRLPPDAEAMKARIPEYNIHQDQVAFNDQESFYCTMPDEEEEEFNDEGNGMRLRIMRPQVEYYFNQSQSKRVVLQDFMGKKILIEDSVKIIPWKLSNDTKVVLGYTCNKATYFNEETKQNVVAWYTDKIHLFVGPEGYNSLPGTVLQLDVNDGERIVTAKKIDLRALKKGEMKIPSGGQRMTEKEFRALAEEQMRRNGGRMIIRN</sequence>
<dbReference type="Proteomes" id="UP000251889">
    <property type="component" value="Unassembled WGS sequence"/>
</dbReference>
<keyword evidence="2" id="KW-1185">Reference proteome</keyword>
<protein>
    <submittedName>
        <fullName evidence="1">GLPGLI family protein</fullName>
    </submittedName>
</protein>
<evidence type="ECO:0000313" key="1">
    <source>
        <dbReference type="EMBL" id="RAV99726.1"/>
    </source>
</evidence>
<dbReference type="Pfam" id="PF22252">
    <property type="entry name" value="PNGase_F-II_N"/>
    <property type="match status" value="1"/>
</dbReference>
<evidence type="ECO:0000313" key="2">
    <source>
        <dbReference type="Proteomes" id="UP000251889"/>
    </source>
</evidence>
<organism evidence="1 2">
    <name type="scientific">Pseudochryseolinea flava</name>
    <dbReference type="NCBI Taxonomy" id="2059302"/>
    <lineage>
        <taxon>Bacteria</taxon>
        <taxon>Pseudomonadati</taxon>
        <taxon>Bacteroidota</taxon>
        <taxon>Cytophagia</taxon>
        <taxon>Cytophagales</taxon>
        <taxon>Fulvivirgaceae</taxon>
        <taxon>Pseudochryseolinea</taxon>
    </lineage>
</organism>
<reference evidence="1 2" key="1">
    <citation type="submission" date="2018-06" db="EMBL/GenBank/DDBJ databases">
        <title>Chryseolinea flavus sp. nov., a member of the phylum Bacteroidetes isolated from soil.</title>
        <authorList>
            <person name="Li Y."/>
            <person name="Wang J."/>
        </authorList>
    </citation>
    <scope>NUCLEOTIDE SEQUENCE [LARGE SCALE GENOMIC DNA]</scope>
    <source>
        <strain evidence="1 2">SDU1-6</strain>
    </source>
</reference>
<dbReference type="OrthoDB" id="1440774at2"/>
<dbReference type="EMBL" id="QMFY01000009">
    <property type="protein sequence ID" value="RAV99726.1"/>
    <property type="molecule type" value="Genomic_DNA"/>
</dbReference>
<dbReference type="AlphaFoldDB" id="A0A364Y0U6"/>
<dbReference type="InterPro" id="IPR005901">
    <property type="entry name" value="GLPGLI"/>
</dbReference>